<sequence>MSLADQLDPTTPAYVNARLLELEQHFQRAPRLLEQARDALTVARARLRREEAKARIDADGRSADVRDAQVSQATESAREGVEVADAAFKYLQDRVQQWSREKDALQTRSANLRAEMQLGAR</sequence>
<protein>
    <submittedName>
        <fullName evidence="3">Uncharacterized protein</fullName>
    </submittedName>
</protein>
<keyword evidence="1" id="KW-0175">Coiled coil</keyword>
<evidence type="ECO:0000313" key="3">
    <source>
        <dbReference type="EMBL" id="ASN69222.1"/>
    </source>
</evidence>
<accession>A0A2H4J2B8</accession>
<feature type="compositionally biased region" description="Basic and acidic residues" evidence="2">
    <location>
        <begin position="53"/>
        <end position="67"/>
    </location>
</feature>
<dbReference type="EMBL" id="MF417887">
    <property type="protein sequence ID" value="ASN69222.1"/>
    <property type="molecule type" value="Genomic_DNA"/>
</dbReference>
<reference evidence="3" key="1">
    <citation type="submission" date="2017-06" db="EMBL/GenBank/DDBJ databases">
        <title>Novel phages from South African skin metaviromes.</title>
        <authorList>
            <person name="van Zyl L.J."/>
            <person name="Abrahams Y."/>
            <person name="Stander E.A."/>
            <person name="Kirby B.M."/>
            <person name="Clavaud C."/>
            <person name="Farcet C."/>
            <person name="Breton L."/>
            <person name="Trindade M.I."/>
        </authorList>
    </citation>
    <scope>NUCLEOTIDE SEQUENCE</scope>
</reference>
<name>A0A2H4J2B8_9CAUD</name>
<feature type="region of interest" description="Disordered" evidence="2">
    <location>
        <begin position="53"/>
        <end position="78"/>
    </location>
</feature>
<proteinExistence type="predicted"/>
<feature type="coiled-coil region" evidence="1">
    <location>
        <begin position="88"/>
        <end position="115"/>
    </location>
</feature>
<gene>
    <name evidence="3" type="ORF">7S3_44</name>
</gene>
<organism evidence="3">
    <name type="scientific">uncultured Caudovirales phage</name>
    <dbReference type="NCBI Taxonomy" id="2100421"/>
    <lineage>
        <taxon>Viruses</taxon>
        <taxon>Duplodnaviria</taxon>
        <taxon>Heunggongvirae</taxon>
        <taxon>Uroviricota</taxon>
        <taxon>Caudoviricetes</taxon>
        <taxon>Peduoviridae</taxon>
        <taxon>Maltschvirus</taxon>
        <taxon>Maltschvirus maltsch</taxon>
    </lineage>
</organism>
<evidence type="ECO:0000256" key="2">
    <source>
        <dbReference type="SAM" id="MobiDB-lite"/>
    </source>
</evidence>
<evidence type="ECO:0000256" key="1">
    <source>
        <dbReference type="SAM" id="Coils"/>
    </source>
</evidence>